<accession>A0A9P3LB11</accession>
<reference evidence="1 2" key="1">
    <citation type="submission" date="2021-08" db="EMBL/GenBank/DDBJ databases">
        <title>Draft Genome Sequence of Phanerochaete sordida strain YK-624.</title>
        <authorList>
            <person name="Mori T."/>
            <person name="Dohra H."/>
            <person name="Suzuki T."/>
            <person name="Kawagishi H."/>
            <person name="Hirai H."/>
        </authorList>
    </citation>
    <scope>NUCLEOTIDE SEQUENCE [LARGE SCALE GENOMIC DNA]</scope>
    <source>
        <strain evidence="1 2">YK-624</strain>
    </source>
</reference>
<comment type="caution">
    <text evidence="1">The sequence shown here is derived from an EMBL/GenBank/DDBJ whole genome shotgun (WGS) entry which is preliminary data.</text>
</comment>
<sequence>MVFALHSFISSVDIPAYFSLLNTLCPRLPLQDLQVLVLHPIDDIFRTPPRWSIAASFGHAQNLRVLCVAGELWSKALEELSPAEDGAIMFPHLEELRLVAFVAEPAWKENLAGPIARLLQRTTVVCGSSFSLMIK</sequence>
<dbReference type="Proteomes" id="UP000703269">
    <property type="component" value="Unassembled WGS sequence"/>
</dbReference>
<dbReference type="EMBL" id="BPQB01000006">
    <property type="protein sequence ID" value="GJE87357.1"/>
    <property type="molecule type" value="Genomic_DNA"/>
</dbReference>
<gene>
    <name evidence="1" type="ORF">PsYK624_034400</name>
</gene>
<keyword evidence="2" id="KW-1185">Reference proteome</keyword>
<dbReference type="AlphaFoldDB" id="A0A9P3LB11"/>
<evidence type="ECO:0000313" key="1">
    <source>
        <dbReference type="EMBL" id="GJE87357.1"/>
    </source>
</evidence>
<organism evidence="1 2">
    <name type="scientific">Phanerochaete sordida</name>
    <dbReference type="NCBI Taxonomy" id="48140"/>
    <lineage>
        <taxon>Eukaryota</taxon>
        <taxon>Fungi</taxon>
        <taxon>Dikarya</taxon>
        <taxon>Basidiomycota</taxon>
        <taxon>Agaricomycotina</taxon>
        <taxon>Agaricomycetes</taxon>
        <taxon>Polyporales</taxon>
        <taxon>Phanerochaetaceae</taxon>
        <taxon>Phanerochaete</taxon>
    </lineage>
</organism>
<name>A0A9P3LB11_9APHY</name>
<protein>
    <submittedName>
        <fullName evidence="1">Uncharacterized protein</fullName>
    </submittedName>
</protein>
<evidence type="ECO:0000313" key="2">
    <source>
        <dbReference type="Proteomes" id="UP000703269"/>
    </source>
</evidence>
<proteinExistence type="predicted"/>